<evidence type="ECO:0000313" key="2">
    <source>
        <dbReference type="EMBL" id="MBW8637902.1"/>
    </source>
</evidence>
<feature type="transmembrane region" description="Helical" evidence="1">
    <location>
        <begin position="84"/>
        <end position="107"/>
    </location>
</feature>
<dbReference type="GO" id="GO:0005886">
    <property type="term" value="C:plasma membrane"/>
    <property type="evidence" value="ECO:0007669"/>
    <property type="project" value="TreeGrafter"/>
</dbReference>
<accession>A0AAE2ZNN4</accession>
<protein>
    <submittedName>
        <fullName evidence="2">DUF805 domain-containing protein</fullName>
    </submittedName>
</protein>
<feature type="transmembrane region" description="Helical" evidence="1">
    <location>
        <begin position="51"/>
        <end position="72"/>
    </location>
</feature>
<keyword evidence="1" id="KW-0472">Membrane</keyword>
<reference evidence="2" key="1">
    <citation type="submission" date="2021-08" db="EMBL/GenBank/DDBJ databases">
        <title>Hoeflea bacterium WL0058 sp. nov., isolated from the sediment.</title>
        <authorList>
            <person name="Wang L."/>
            <person name="Zhang D."/>
        </authorList>
    </citation>
    <scope>NUCLEOTIDE SEQUENCE</scope>
    <source>
        <strain evidence="2">WL0058</strain>
    </source>
</reference>
<dbReference type="AlphaFoldDB" id="A0AAE2ZNN4"/>
<comment type="caution">
    <text evidence="2">The sequence shown here is derived from an EMBL/GenBank/DDBJ whole genome shotgun (WGS) entry which is preliminary data.</text>
</comment>
<dbReference type="PANTHER" id="PTHR34980:SF3">
    <property type="entry name" value="BLR8105 PROTEIN"/>
    <property type="match status" value="1"/>
</dbReference>
<sequence>MKPDMRWVFLGFSGRLGRLPFLLGYLFVTAVGFVILNQVRLADEDSIRQGTWALLFIAYGVMSVWSVLALVVKRLHDIGFPGPLSIMLFVPFINLGVFLGLCLWPGAAGANAYGDEPNRPKS</sequence>
<dbReference type="EMBL" id="JAICBX010000002">
    <property type="protein sequence ID" value="MBW8637902.1"/>
    <property type="molecule type" value="Genomic_DNA"/>
</dbReference>
<evidence type="ECO:0000256" key="1">
    <source>
        <dbReference type="SAM" id="Phobius"/>
    </source>
</evidence>
<proteinExistence type="predicted"/>
<dbReference type="InterPro" id="IPR008523">
    <property type="entry name" value="DUF805"/>
</dbReference>
<dbReference type="Pfam" id="PF05656">
    <property type="entry name" value="DUF805"/>
    <property type="match status" value="1"/>
</dbReference>
<keyword evidence="3" id="KW-1185">Reference proteome</keyword>
<keyword evidence="1" id="KW-0812">Transmembrane</keyword>
<keyword evidence="1" id="KW-1133">Transmembrane helix</keyword>
<dbReference type="RefSeq" id="WP_220228574.1">
    <property type="nucleotide sequence ID" value="NZ_JAICBX010000002.1"/>
</dbReference>
<dbReference type="Proteomes" id="UP001196509">
    <property type="component" value="Unassembled WGS sequence"/>
</dbReference>
<gene>
    <name evidence="2" type="ORF">K1W69_11955</name>
</gene>
<organism evidence="2 3">
    <name type="scientific">Flavimaribacter sediminis</name>
    <dbReference type="NCBI Taxonomy" id="2865987"/>
    <lineage>
        <taxon>Bacteria</taxon>
        <taxon>Pseudomonadati</taxon>
        <taxon>Pseudomonadota</taxon>
        <taxon>Alphaproteobacteria</taxon>
        <taxon>Hyphomicrobiales</taxon>
        <taxon>Rhizobiaceae</taxon>
        <taxon>Flavimaribacter</taxon>
    </lineage>
</organism>
<feature type="transmembrane region" description="Helical" evidence="1">
    <location>
        <begin position="21"/>
        <end position="39"/>
    </location>
</feature>
<evidence type="ECO:0000313" key="3">
    <source>
        <dbReference type="Proteomes" id="UP001196509"/>
    </source>
</evidence>
<dbReference type="PANTHER" id="PTHR34980">
    <property type="entry name" value="INNER MEMBRANE PROTEIN-RELATED-RELATED"/>
    <property type="match status" value="1"/>
</dbReference>
<name>A0AAE2ZNN4_9HYPH</name>